<dbReference type="OrthoDB" id="401278at2"/>
<accession>A0A4R3KT94</accession>
<dbReference type="PANTHER" id="PTHR37307">
    <property type="entry name" value="CELL DIVISION PROTEIN WHIA-RELATED"/>
    <property type="match status" value="1"/>
</dbReference>
<evidence type="ECO:0000313" key="6">
    <source>
        <dbReference type="EMBL" id="TCS88478.1"/>
    </source>
</evidence>
<evidence type="ECO:0000256" key="2">
    <source>
        <dbReference type="ARBA" id="ARBA00023125"/>
    </source>
</evidence>
<dbReference type="Pfam" id="PF10298">
    <property type="entry name" value="WhiA_N"/>
    <property type="match status" value="1"/>
</dbReference>
<reference evidence="6 7" key="1">
    <citation type="submission" date="2019-03" db="EMBL/GenBank/DDBJ databases">
        <title>Genomic Encyclopedia of Type Strains, Phase IV (KMG-IV): sequencing the most valuable type-strain genomes for metagenomic binning, comparative biology and taxonomic classification.</title>
        <authorList>
            <person name="Goeker M."/>
        </authorList>
    </citation>
    <scope>NUCLEOTIDE SEQUENCE [LARGE SCALE GENOMIC DNA]</scope>
    <source>
        <strain evidence="6 7">DSM 26752</strain>
    </source>
</reference>
<organism evidence="6 7">
    <name type="scientific">Keratinibaculum paraultunense</name>
    <dbReference type="NCBI Taxonomy" id="1278232"/>
    <lineage>
        <taxon>Bacteria</taxon>
        <taxon>Bacillati</taxon>
        <taxon>Bacillota</taxon>
        <taxon>Tissierellia</taxon>
        <taxon>Tissierellales</taxon>
        <taxon>Tepidimicrobiaceae</taxon>
        <taxon>Keratinibaculum</taxon>
    </lineage>
</organism>
<dbReference type="GO" id="GO:0051301">
    <property type="term" value="P:cell division"/>
    <property type="evidence" value="ECO:0007669"/>
    <property type="project" value="UniProtKB-UniRule"/>
</dbReference>
<dbReference type="Pfam" id="PF14527">
    <property type="entry name" value="LAGLIDADG_WhiA"/>
    <property type="match status" value="1"/>
</dbReference>
<dbReference type="Gene3D" id="3.10.28.10">
    <property type="entry name" value="Homing endonucleases"/>
    <property type="match status" value="1"/>
</dbReference>
<dbReference type="HAMAP" id="MF_01420">
    <property type="entry name" value="HTH_type_WhiA"/>
    <property type="match status" value="1"/>
</dbReference>
<dbReference type="RefSeq" id="WP_132027957.1">
    <property type="nucleotide sequence ID" value="NZ_CP068564.1"/>
</dbReference>
<dbReference type="GO" id="GO:0003677">
    <property type="term" value="F:DNA binding"/>
    <property type="evidence" value="ECO:0007669"/>
    <property type="project" value="UniProtKB-UniRule"/>
</dbReference>
<dbReference type="AlphaFoldDB" id="A0A4R3KT94"/>
<evidence type="ECO:0000256" key="1">
    <source>
        <dbReference type="ARBA" id="ARBA00022618"/>
    </source>
</evidence>
<dbReference type="InterPro" id="IPR003802">
    <property type="entry name" value="Sporulation_regulator_WhiA"/>
</dbReference>
<dbReference type="GO" id="GO:0004519">
    <property type="term" value="F:endonuclease activity"/>
    <property type="evidence" value="ECO:0007669"/>
    <property type="project" value="InterPro"/>
</dbReference>
<keyword evidence="1 4" id="KW-0132">Cell division</keyword>
<dbReference type="Pfam" id="PF02650">
    <property type="entry name" value="HTH_WhiA"/>
    <property type="match status" value="1"/>
</dbReference>
<evidence type="ECO:0000313" key="7">
    <source>
        <dbReference type="Proteomes" id="UP000294567"/>
    </source>
</evidence>
<evidence type="ECO:0000256" key="3">
    <source>
        <dbReference type="ARBA" id="ARBA00023306"/>
    </source>
</evidence>
<evidence type="ECO:0000256" key="4">
    <source>
        <dbReference type="HAMAP-Rule" id="MF_01420"/>
    </source>
</evidence>
<dbReference type="InterPro" id="IPR018478">
    <property type="entry name" value="Sporu_reg_WhiA_N_dom"/>
</dbReference>
<dbReference type="InterPro" id="IPR027434">
    <property type="entry name" value="Homing_endonucl"/>
</dbReference>
<keyword evidence="3 4" id="KW-0131">Cell cycle</keyword>
<keyword evidence="2 4" id="KW-0238">DNA-binding</keyword>
<dbReference type="SUPFAM" id="SSF55608">
    <property type="entry name" value="Homing endonucleases"/>
    <property type="match status" value="1"/>
</dbReference>
<keyword evidence="7" id="KW-1185">Reference proteome</keyword>
<sequence>MSFSSITKNELSRLDIENECCALAELASIIRTSGTIQIGSNNRVILKLSTENAAIARRIFTLIKRLYDTDINVVVKKNKQLKKNNNYLVIINDREMTKKILKDIGFLIDSKNGHYSANYKVSKELIENRCCRRAYIRGAFLGGGSINNPEKAYHMEFVTNSEDYGKELVRIINSFGLNAKIVVRKESYVVYIKEGEQISDILNIMGAHQALLKFEDIRVLKDVRNNVNRLVNCETANLNKIIDASLRQVENIEYIDSKIGLEKLPENLQEVALLRLKHREASLKELGQMLNPPVGKSGINHRFRRIDDIADKLRRKES</sequence>
<dbReference type="InterPro" id="IPR023054">
    <property type="entry name" value="Sporulation_regulator_WhiA_C"/>
</dbReference>
<proteinExistence type="inferred from homology"/>
<dbReference type="GO" id="GO:0043937">
    <property type="term" value="P:regulation of sporulation"/>
    <property type="evidence" value="ECO:0007669"/>
    <property type="project" value="InterPro"/>
</dbReference>
<comment type="function">
    <text evidence="4">Involved in cell division and chromosome segregation.</text>
</comment>
<dbReference type="EMBL" id="SMAE01000008">
    <property type="protein sequence ID" value="TCS88478.1"/>
    <property type="molecule type" value="Genomic_DNA"/>
</dbReference>
<comment type="similarity">
    <text evidence="4">Belongs to the WhiA family.</text>
</comment>
<dbReference type="Proteomes" id="UP000294567">
    <property type="component" value="Unassembled WGS sequence"/>
</dbReference>
<evidence type="ECO:0000259" key="5">
    <source>
        <dbReference type="PROSITE" id="PS50819"/>
    </source>
</evidence>
<name>A0A4R3KT94_9FIRM</name>
<feature type="domain" description="DOD-type homing endonuclease" evidence="5">
    <location>
        <begin position="133"/>
        <end position="177"/>
    </location>
</feature>
<dbReference type="PANTHER" id="PTHR37307:SF1">
    <property type="entry name" value="CELL DIVISION PROTEIN WHIA-RELATED"/>
    <property type="match status" value="1"/>
</dbReference>
<gene>
    <name evidence="4" type="primary">whiA</name>
    <name evidence="6" type="ORF">EDD65_10810</name>
</gene>
<dbReference type="InterPro" id="IPR004042">
    <property type="entry name" value="Intein_endonuc_central"/>
</dbReference>
<comment type="caution">
    <text evidence="6">The sequence shown here is derived from an EMBL/GenBank/DDBJ whole genome shotgun (WGS) entry which is preliminary data.</text>
</comment>
<dbReference type="NCBIfam" id="TIGR00647">
    <property type="entry name" value="DNA_bind_WhiA"/>
    <property type="match status" value="1"/>
</dbReference>
<dbReference type="PROSITE" id="PS50819">
    <property type="entry name" value="INTEIN_ENDONUCLEASE"/>
    <property type="match status" value="1"/>
</dbReference>
<protein>
    <recommendedName>
        <fullName evidence="4">Probable cell division protein WhiA</fullName>
    </recommendedName>
</protein>
<dbReference type="InterPro" id="IPR039518">
    <property type="entry name" value="WhiA_LAGLIDADG_dom"/>
</dbReference>